<feature type="region of interest" description="Disordered" evidence="1">
    <location>
        <begin position="205"/>
        <end position="252"/>
    </location>
</feature>
<organism evidence="2 3">
    <name type="scientific">Aspergillus heteromorphus CBS 117.55</name>
    <dbReference type="NCBI Taxonomy" id="1448321"/>
    <lineage>
        <taxon>Eukaryota</taxon>
        <taxon>Fungi</taxon>
        <taxon>Dikarya</taxon>
        <taxon>Ascomycota</taxon>
        <taxon>Pezizomycotina</taxon>
        <taxon>Eurotiomycetes</taxon>
        <taxon>Eurotiomycetidae</taxon>
        <taxon>Eurotiales</taxon>
        <taxon>Aspergillaceae</taxon>
        <taxon>Aspergillus</taxon>
        <taxon>Aspergillus subgen. Circumdati</taxon>
    </lineage>
</organism>
<keyword evidence="3" id="KW-1185">Reference proteome</keyword>
<feature type="region of interest" description="Disordered" evidence="1">
    <location>
        <begin position="110"/>
        <end position="152"/>
    </location>
</feature>
<dbReference type="AlphaFoldDB" id="A0A317V222"/>
<feature type="region of interest" description="Disordered" evidence="1">
    <location>
        <begin position="1"/>
        <end position="30"/>
    </location>
</feature>
<comment type="caution">
    <text evidence="2">The sequence shown here is derived from an EMBL/GenBank/DDBJ whole genome shotgun (WGS) entry which is preliminary data.</text>
</comment>
<feature type="region of interest" description="Disordered" evidence="1">
    <location>
        <begin position="57"/>
        <end position="91"/>
    </location>
</feature>
<feature type="compositionally biased region" description="Polar residues" evidence="1">
    <location>
        <begin position="13"/>
        <end position="30"/>
    </location>
</feature>
<feature type="compositionally biased region" description="Polar residues" evidence="1">
    <location>
        <begin position="124"/>
        <end position="152"/>
    </location>
</feature>
<evidence type="ECO:0000313" key="2">
    <source>
        <dbReference type="EMBL" id="PWY66857.1"/>
    </source>
</evidence>
<feature type="compositionally biased region" description="Polar residues" evidence="1">
    <location>
        <begin position="62"/>
        <end position="91"/>
    </location>
</feature>
<protein>
    <submittedName>
        <fullName evidence="2">Uncharacterized protein</fullName>
    </submittedName>
</protein>
<dbReference type="EMBL" id="MSFL01000042">
    <property type="protein sequence ID" value="PWY66857.1"/>
    <property type="molecule type" value="Genomic_DNA"/>
</dbReference>
<dbReference type="GeneID" id="37061944"/>
<proteinExistence type="predicted"/>
<gene>
    <name evidence="2" type="ORF">BO70DRAFT_301370</name>
</gene>
<dbReference type="VEuPathDB" id="FungiDB:BO70DRAFT_301370"/>
<name>A0A317V222_9EURO</name>
<reference evidence="2 3" key="1">
    <citation type="submission" date="2016-12" db="EMBL/GenBank/DDBJ databases">
        <title>The genomes of Aspergillus section Nigri reveals drivers in fungal speciation.</title>
        <authorList>
            <consortium name="DOE Joint Genome Institute"/>
            <person name="Vesth T.C."/>
            <person name="Nybo J."/>
            <person name="Theobald S."/>
            <person name="Brandl J."/>
            <person name="Frisvad J.C."/>
            <person name="Nielsen K.F."/>
            <person name="Lyhne E.K."/>
            <person name="Kogle M.E."/>
            <person name="Kuo A."/>
            <person name="Riley R."/>
            <person name="Clum A."/>
            <person name="Nolan M."/>
            <person name="Lipzen A."/>
            <person name="Salamov A."/>
            <person name="Henrissat B."/>
            <person name="Wiebenga A."/>
            <person name="De Vries R.P."/>
            <person name="Grigoriev I.V."/>
            <person name="Mortensen U.H."/>
            <person name="Andersen M.R."/>
            <person name="Baker S.E."/>
        </authorList>
    </citation>
    <scope>NUCLEOTIDE SEQUENCE [LARGE SCALE GENOMIC DNA]</scope>
    <source>
        <strain evidence="2 3">CBS 117.55</strain>
    </source>
</reference>
<dbReference type="Proteomes" id="UP000247233">
    <property type="component" value="Unassembled WGS sequence"/>
</dbReference>
<feature type="compositionally biased region" description="Basic and acidic residues" evidence="1">
    <location>
        <begin position="229"/>
        <end position="239"/>
    </location>
</feature>
<evidence type="ECO:0000313" key="3">
    <source>
        <dbReference type="Proteomes" id="UP000247233"/>
    </source>
</evidence>
<dbReference type="RefSeq" id="XP_025394921.1">
    <property type="nucleotide sequence ID" value="XM_025539707.1"/>
</dbReference>
<accession>A0A317V222</accession>
<sequence>MYAKRERLAAQDGLSNNTTTALHRQSTSPVTQIYTGRTPSICKPGCQYVHPMRLAPRAYTHPPNQSCQTPVLGSEGSQKGQSAGSNSPTQSRADLYCPSMWSCSGQTPRLSLQIHDGSPMMSPGASQTNVTSRSSFGYSQENGSTLDTTSPVSRSSLDFVFRSKTRASPDPVARAATVRAARQAFEEREAAKTWRFKAQQIKFEEKQTKQRRKQVGRMGSIDGNVTQTSREDEVHEKPKSSPSQSEPRTGIWKSQPGNTWVLFLTWLRTRIFKIRRKIQKLA</sequence>
<dbReference type="OrthoDB" id="5377213at2759"/>
<evidence type="ECO:0000256" key="1">
    <source>
        <dbReference type="SAM" id="MobiDB-lite"/>
    </source>
</evidence>